<comment type="similarity">
    <text evidence="1">Belongs to the thioredoxin family. DsbA subfamily.</text>
</comment>
<keyword evidence="2" id="KW-0732">Signal</keyword>
<evidence type="ECO:0000256" key="7">
    <source>
        <dbReference type="SAM" id="Phobius"/>
    </source>
</evidence>
<evidence type="ECO:0000256" key="5">
    <source>
        <dbReference type="ARBA" id="ARBA00023284"/>
    </source>
</evidence>
<evidence type="ECO:0000256" key="6">
    <source>
        <dbReference type="SAM" id="MobiDB-lite"/>
    </source>
</evidence>
<organism evidence="9 10">
    <name type="scientific">Cryobacterium tagatosivorans</name>
    <dbReference type="NCBI Taxonomy" id="1259199"/>
    <lineage>
        <taxon>Bacteria</taxon>
        <taxon>Bacillati</taxon>
        <taxon>Actinomycetota</taxon>
        <taxon>Actinomycetes</taxon>
        <taxon>Micrococcales</taxon>
        <taxon>Microbacteriaceae</taxon>
        <taxon>Cryobacterium</taxon>
    </lineage>
</organism>
<evidence type="ECO:0000259" key="8">
    <source>
        <dbReference type="PROSITE" id="PS51352"/>
    </source>
</evidence>
<name>A0A4R8UA26_9MICO</name>
<feature type="transmembrane region" description="Helical" evidence="7">
    <location>
        <begin position="21"/>
        <end position="42"/>
    </location>
</feature>
<keyword evidence="3" id="KW-0560">Oxidoreductase</keyword>
<proteinExistence type="inferred from homology"/>
<dbReference type="RefSeq" id="WP_134492899.1">
    <property type="nucleotide sequence ID" value="NZ_SOEZ01000078.1"/>
</dbReference>
<dbReference type="SUPFAM" id="SSF52833">
    <property type="entry name" value="Thioredoxin-like"/>
    <property type="match status" value="1"/>
</dbReference>
<feature type="region of interest" description="Disordered" evidence="6">
    <location>
        <begin position="47"/>
        <end position="66"/>
    </location>
</feature>
<dbReference type="GO" id="GO:0016491">
    <property type="term" value="F:oxidoreductase activity"/>
    <property type="evidence" value="ECO:0007669"/>
    <property type="project" value="UniProtKB-KW"/>
</dbReference>
<dbReference type="InterPro" id="IPR012336">
    <property type="entry name" value="Thioredoxin-like_fold"/>
</dbReference>
<keyword evidence="4" id="KW-1015">Disulfide bond</keyword>
<dbReference type="PROSITE" id="PS51352">
    <property type="entry name" value="THIOREDOXIN_2"/>
    <property type="match status" value="1"/>
</dbReference>
<keyword evidence="7" id="KW-0472">Membrane</keyword>
<keyword evidence="7" id="KW-1133">Transmembrane helix</keyword>
<dbReference type="PANTHER" id="PTHR13887:SF14">
    <property type="entry name" value="DISULFIDE BOND FORMATION PROTEIN D"/>
    <property type="match status" value="1"/>
</dbReference>
<dbReference type="PANTHER" id="PTHR13887">
    <property type="entry name" value="GLUTATHIONE S-TRANSFERASE KAPPA"/>
    <property type="match status" value="1"/>
</dbReference>
<dbReference type="InterPro" id="IPR036249">
    <property type="entry name" value="Thioredoxin-like_sf"/>
</dbReference>
<feature type="domain" description="Thioredoxin" evidence="8">
    <location>
        <begin position="47"/>
        <end position="245"/>
    </location>
</feature>
<evidence type="ECO:0000256" key="2">
    <source>
        <dbReference type="ARBA" id="ARBA00022729"/>
    </source>
</evidence>
<gene>
    <name evidence="9" type="ORF">E3O23_16425</name>
</gene>
<dbReference type="InterPro" id="IPR013766">
    <property type="entry name" value="Thioredoxin_domain"/>
</dbReference>
<dbReference type="EMBL" id="SOEZ01000078">
    <property type="protein sequence ID" value="TFB46747.1"/>
    <property type="molecule type" value="Genomic_DNA"/>
</dbReference>
<reference evidence="9 10" key="1">
    <citation type="submission" date="2019-03" db="EMBL/GenBank/DDBJ databases">
        <title>Genomics of glacier-inhabiting Cryobacterium strains.</title>
        <authorList>
            <person name="Liu Q."/>
            <person name="Xin Y.-H."/>
        </authorList>
    </citation>
    <scope>NUCLEOTIDE SEQUENCE [LARGE SCALE GENOMIC DNA]</scope>
    <source>
        <strain evidence="9 10">Sr47</strain>
    </source>
</reference>
<dbReference type="OrthoDB" id="117402at2"/>
<dbReference type="AlphaFoldDB" id="A0A4R8UA26"/>
<sequence>MESEQPDQPQRTSSGRSRRRGLIYLILAVVGLAVVVGVGFAAQSGTAETGPAARDASGQGSDEPLIDMSRRIEGDPTALGATDAPVVIVEYSDYRCPFCAVFARDTMPLLVDEYVTSGQVRFEWRDLTVFGQQSIDAAVAGRAAGNQGLFWEYTDAIFKDAPERAHIDLPRERLLQIGRDVGVPDMARFESDLGDPALLKLVTDDTAEAQSIGATGTPLFLVNDTPITGAQPLEAFRQAIDRELEEAAR</sequence>
<protein>
    <submittedName>
        <fullName evidence="9">Disulfide bond formation protein</fullName>
    </submittedName>
</protein>
<dbReference type="Proteomes" id="UP000297866">
    <property type="component" value="Unassembled WGS sequence"/>
</dbReference>
<keyword evidence="5" id="KW-0676">Redox-active center</keyword>
<accession>A0A4R8UA26</accession>
<dbReference type="Pfam" id="PF13462">
    <property type="entry name" value="Thioredoxin_4"/>
    <property type="match status" value="1"/>
</dbReference>
<evidence type="ECO:0000256" key="3">
    <source>
        <dbReference type="ARBA" id="ARBA00023002"/>
    </source>
</evidence>
<evidence type="ECO:0000256" key="1">
    <source>
        <dbReference type="ARBA" id="ARBA00005791"/>
    </source>
</evidence>
<dbReference type="Gene3D" id="3.40.30.10">
    <property type="entry name" value="Glutaredoxin"/>
    <property type="match status" value="1"/>
</dbReference>
<evidence type="ECO:0000256" key="4">
    <source>
        <dbReference type="ARBA" id="ARBA00023157"/>
    </source>
</evidence>
<comment type="caution">
    <text evidence="9">The sequence shown here is derived from an EMBL/GenBank/DDBJ whole genome shotgun (WGS) entry which is preliminary data.</text>
</comment>
<evidence type="ECO:0000313" key="9">
    <source>
        <dbReference type="EMBL" id="TFB46747.1"/>
    </source>
</evidence>
<evidence type="ECO:0000313" key="10">
    <source>
        <dbReference type="Proteomes" id="UP000297866"/>
    </source>
</evidence>
<keyword evidence="10" id="KW-1185">Reference proteome</keyword>
<keyword evidence="7" id="KW-0812">Transmembrane</keyword>